<accession>A0ABR5JWX4</accession>
<dbReference type="EMBL" id="LGRV01000007">
    <property type="protein sequence ID" value="KOS66475.1"/>
    <property type="molecule type" value="Genomic_DNA"/>
</dbReference>
<gene>
    <name evidence="1" type="ORF">AEA09_17155</name>
</gene>
<reference evidence="2" key="1">
    <citation type="submission" date="2015-07" db="EMBL/GenBank/DDBJ databases">
        <title>Fjat-14205 dsm 2895.</title>
        <authorList>
            <person name="Liu B."/>
            <person name="Wang J."/>
            <person name="Zhu Y."/>
            <person name="Liu G."/>
            <person name="Chen Q."/>
            <person name="Chen Z."/>
            <person name="Lan J."/>
            <person name="Che J."/>
            <person name="Ge C."/>
            <person name="Shi H."/>
            <person name="Pan Z."/>
            <person name="Liu X."/>
        </authorList>
    </citation>
    <scope>NUCLEOTIDE SEQUENCE [LARGE SCALE GENOMIC DNA]</scope>
    <source>
        <strain evidence="2">DSM 25560</strain>
    </source>
</reference>
<keyword evidence="2" id="KW-1185">Reference proteome</keyword>
<name>A0ABR5JWX4_9BACI</name>
<organism evidence="1 2">
    <name type="scientific">Lysinibacillus contaminans</name>
    <dbReference type="NCBI Taxonomy" id="1293441"/>
    <lineage>
        <taxon>Bacteria</taxon>
        <taxon>Bacillati</taxon>
        <taxon>Bacillota</taxon>
        <taxon>Bacilli</taxon>
        <taxon>Bacillales</taxon>
        <taxon>Bacillaceae</taxon>
        <taxon>Lysinibacillus</taxon>
    </lineage>
</organism>
<proteinExistence type="predicted"/>
<comment type="caution">
    <text evidence="1">The sequence shown here is derived from an EMBL/GenBank/DDBJ whole genome shotgun (WGS) entry which is preliminary data.</text>
</comment>
<protein>
    <submittedName>
        <fullName evidence="1">Uncharacterized protein</fullName>
    </submittedName>
</protein>
<evidence type="ECO:0000313" key="1">
    <source>
        <dbReference type="EMBL" id="KOS66475.1"/>
    </source>
</evidence>
<evidence type="ECO:0000313" key="2">
    <source>
        <dbReference type="Proteomes" id="UP000050668"/>
    </source>
</evidence>
<sequence length="91" mass="10458">MERRVTSVADSIRLSLHPARKACEPSDPAQNAAKLFFATKEEAVVARRTLKPHFLSKFYRVHFVLTQLNSNTDLNNLELIQTLDFDIQLIF</sequence>
<dbReference type="Proteomes" id="UP000050668">
    <property type="component" value="Unassembled WGS sequence"/>
</dbReference>